<dbReference type="Pfam" id="PF01926">
    <property type="entry name" value="MMR_HSR1"/>
    <property type="match status" value="1"/>
</dbReference>
<evidence type="ECO:0008006" key="5">
    <source>
        <dbReference type="Google" id="ProtNLM"/>
    </source>
</evidence>
<dbReference type="EMBL" id="HBEW01006377">
    <property type="protein sequence ID" value="CAD8585348.1"/>
    <property type="molecule type" value="Transcribed_RNA"/>
</dbReference>
<organism evidence="4">
    <name type="scientific">Ostreococcus mediterraneus</name>
    <dbReference type="NCBI Taxonomy" id="1486918"/>
    <lineage>
        <taxon>Eukaryota</taxon>
        <taxon>Viridiplantae</taxon>
        <taxon>Chlorophyta</taxon>
        <taxon>Mamiellophyceae</taxon>
        <taxon>Mamiellales</taxon>
        <taxon>Bathycoccaceae</taxon>
        <taxon>Ostreococcus</taxon>
    </lineage>
</organism>
<feature type="region of interest" description="Disordered" evidence="1">
    <location>
        <begin position="545"/>
        <end position="580"/>
    </location>
</feature>
<proteinExistence type="predicted"/>
<dbReference type="InterPro" id="IPR050896">
    <property type="entry name" value="Mito_lipid_metab_GTPase"/>
</dbReference>
<name>A0A7S0KLF1_9CHLO</name>
<feature type="compositionally biased region" description="Gly residues" evidence="1">
    <location>
        <begin position="569"/>
        <end position="580"/>
    </location>
</feature>
<dbReference type="CDD" id="cd01855">
    <property type="entry name" value="YqeH"/>
    <property type="match status" value="1"/>
</dbReference>
<feature type="compositionally biased region" description="Basic and acidic residues" evidence="1">
    <location>
        <begin position="1"/>
        <end position="21"/>
    </location>
</feature>
<evidence type="ECO:0000256" key="1">
    <source>
        <dbReference type="SAM" id="MobiDB-lite"/>
    </source>
</evidence>
<dbReference type="InterPro" id="IPR048422">
    <property type="entry name" value="NOA1/YqeH-like_C"/>
</dbReference>
<dbReference type="PANTHER" id="PTHR46434">
    <property type="entry name" value="GENETIC INTERACTOR OF PROHIBITINS 3, MITOCHONDRIAL"/>
    <property type="match status" value="1"/>
</dbReference>
<dbReference type="SUPFAM" id="SSF52540">
    <property type="entry name" value="P-loop containing nucleoside triphosphate hydrolases"/>
    <property type="match status" value="1"/>
</dbReference>
<dbReference type="Gene3D" id="3.40.50.300">
    <property type="entry name" value="P-loop containing nucleotide triphosphate hydrolases"/>
    <property type="match status" value="1"/>
</dbReference>
<feature type="region of interest" description="Disordered" evidence="1">
    <location>
        <begin position="75"/>
        <end position="105"/>
    </location>
</feature>
<protein>
    <recommendedName>
        <fullName evidence="5">G domain-containing protein</fullName>
    </recommendedName>
</protein>
<dbReference type="GO" id="GO:0005739">
    <property type="term" value="C:mitochondrion"/>
    <property type="evidence" value="ECO:0007669"/>
    <property type="project" value="TreeGrafter"/>
</dbReference>
<accession>A0A7S0KLF1</accession>
<dbReference type="AlphaFoldDB" id="A0A7S0KLF1"/>
<dbReference type="GO" id="GO:0005525">
    <property type="term" value="F:GTP binding"/>
    <property type="evidence" value="ECO:0007669"/>
    <property type="project" value="InterPro"/>
</dbReference>
<evidence type="ECO:0000259" key="3">
    <source>
        <dbReference type="Pfam" id="PF21516"/>
    </source>
</evidence>
<feature type="region of interest" description="Disordered" evidence="1">
    <location>
        <begin position="1"/>
        <end position="24"/>
    </location>
</feature>
<dbReference type="InterPro" id="IPR027417">
    <property type="entry name" value="P-loop_NTPase"/>
</dbReference>
<dbReference type="Pfam" id="PF21516">
    <property type="entry name" value="YqeH-like_C"/>
    <property type="match status" value="1"/>
</dbReference>
<feature type="compositionally biased region" description="Acidic residues" evidence="1">
    <location>
        <begin position="78"/>
        <end position="93"/>
    </location>
</feature>
<dbReference type="InterPro" id="IPR006073">
    <property type="entry name" value="GTP-bd"/>
</dbReference>
<dbReference type="PANTHER" id="PTHR46434:SF1">
    <property type="entry name" value="GENETIC INTERACTOR OF PROHIBITINS 3, MITOCHONDRIAL"/>
    <property type="match status" value="1"/>
</dbReference>
<evidence type="ECO:0000259" key="2">
    <source>
        <dbReference type="Pfam" id="PF01926"/>
    </source>
</evidence>
<evidence type="ECO:0000313" key="4">
    <source>
        <dbReference type="EMBL" id="CAD8585348.1"/>
    </source>
</evidence>
<reference evidence="4" key="1">
    <citation type="submission" date="2021-01" db="EMBL/GenBank/DDBJ databases">
        <authorList>
            <person name="Corre E."/>
            <person name="Pelletier E."/>
            <person name="Niang G."/>
            <person name="Scheremetjew M."/>
            <person name="Finn R."/>
            <person name="Kale V."/>
            <person name="Holt S."/>
            <person name="Cochrane G."/>
            <person name="Meng A."/>
            <person name="Brown T."/>
            <person name="Cohen L."/>
        </authorList>
    </citation>
    <scope>NUCLEOTIDE SEQUENCE</scope>
    <source>
        <strain evidence="4">Clade-D-RCC2572</strain>
    </source>
</reference>
<gene>
    <name evidence="4" type="ORF">OMED0929_LOCUS5400</name>
</gene>
<feature type="domain" description="NOA1/YqeH-like C-terminal" evidence="3">
    <location>
        <begin position="431"/>
        <end position="530"/>
    </location>
</feature>
<sequence length="580" mass="62401">MVAAGDGRRWGREPSRARRGAETSVAAVANDDERVAGLAIPSICPGCGVGLQSHDKNLPGFFVVPKKVLDAREAAAAELEEDEGEDANEDGFDIDGGFGSMDDDDFDDDDIDEDAVLPGYALAEDYVEGEEELAALDALNAMFDKEEEEDSLADKRRARKKSGPPAIICARCFALRTSGKVKNEAVEVLLPSFDFERVIGDSFEKLRAPGSAVVLLMADLLDFDGSFPVDALDVIEPYVESGVVDVLLVANKVDLMPVQCTRTRLTSFVRRRSKAFGLSRVAGVHLVSAKAGMGVAILAEQLEQMLDRGKEVYVVGAQNAGKSSLINRLSQRYGGPGEEDGGPIASVLPGTTLGMVKLPALLPNGTDVYDTPGLLQPFQLSSRLNAEEMKVVLPNKRVTPRTYRIEIGGTLHIGGLCRIDLLDSPQRTLYLTVWASNKVATHYTTSSKTADTLLEKHAGTKLTPPVGELRVKQFGAWGHRTLNVYGEDWQKATRDITIAGLGWVSVGCNGNASFRVWTHEGVQVETREALIPDMDKALMSPGFSFENVGGSGSARKPNDRANRQRGRGGGRGSVGGRGKK</sequence>
<feature type="domain" description="G" evidence="2">
    <location>
        <begin position="311"/>
        <end position="388"/>
    </location>
</feature>